<dbReference type="Gene3D" id="2.60.40.1630">
    <property type="entry name" value="bacillus anthracis domain"/>
    <property type="match status" value="1"/>
</dbReference>
<evidence type="ECO:0000256" key="1">
    <source>
        <dbReference type="SAM" id="Phobius"/>
    </source>
</evidence>
<dbReference type="Pfam" id="PF13786">
    <property type="entry name" value="DUF4179"/>
    <property type="match status" value="1"/>
</dbReference>
<feature type="transmembrane region" description="Helical" evidence="1">
    <location>
        <begin position="87"/>
        <end position="108"/>
    </location>
</feature>
<keyword evidence="4" id="KW-1185">Reference proteome</keyword>
<reference evidence="4" key="1">
    <citation type="journal article" date="2019" name="Int. J. Syst. Evol. Microbiol.">
        <title>The Global Catalogue of Microorganisms (GCM) 10K type strain sequencing project: providing services to taxonomists for standard genome sequencing and annotation.</title>
        <authorList>
            <consortium name="The Broad Institute Genomics Platform"/>
            <consortium name="The Broad Institute Genome Sequencing Center for Infectious Disease"/>
            <person name="Wu L."/>
            <person name="Ma J."/>
        </authorList>
    </citation>
    <scope>NUCLEOTIDE SEQUENCE [LARGE SCALE GENOMIC DNA]</scope>
    <source>
        <strain evidence="4">KACC 11299</strain>
    </source>
</reference>
<dbReference type="InterPro" id="IPR025436">
    <property type="entry name" value="DUF4179"/>
</dbReference>
<dbReference type="RefSeq" id="WP_381441700.1">
    <property type="nucleotide sequence ID" value="NZ_JBHSNP010000002.1"/>
</dbReference>
<dbReference type="Proteomes" id="UP001596071">
    <property type="component" value="Unassembled WGS sequence"/>
</dbReference>
<keyword evidence="1" id="KW-1133">Transmembrane helix</keyword>
<feature type="domain" description="DUF4179" evidence="2">
    <location>
        <begin position="80"/>
        <end position="166"/>
    </location>
</feature>
<organism evidence="3 4">
    <name type="scientific">Sporosarcina koreensis</name>
    <dbReference type="NCBI Taxonomy" id="334735"/>
    <lineage>
        <taxon>Bacteria</taxon>
        <taxon>Bacillati</taxon>
        <taxon>Bacillota</taxon>
        <taxon>Bacilli</taxon>
        <taxon>Bacillales</taxon>
        <taxon>Caryophanaceae</taxon>
        <taxon>Sporosarcina</taxon>
    </lineage>
</organism>
<name>A0ABW0TTD0_9BACL</name>
<comment type="caution">
    <text evidence="3">The sequence shown here is derived from an EMBL/GenBank/DDBJ whole genome shotgun (WGS) entry which is preliminary data.</text>
</comment>
<gene>
    <name evidence="3" type="ORF">ACFPTP_01895</name>
</gene>
<dbReference type="EMBL" id="JBHSNP010000002">
    <property type="protein sequence ID" value="MFC5602017.1"/>
    <property type="molecule type" value="Genomic_DNA"/>
</dbReference>
<evidence type="ECO:0000313" key="4">
    <source>
        <dbReference type="Proteomes" id="UP001596071"/>
    </source>
</evidence>
<proteinExistence type="predicted"/>
<protein>
    <submittedName>
        <fullName evidence="3">DUF4179 domain-containing protein</fullName>
    </submittedName>
</protein>
<keyword evidence="1" id="KW-0472">Membrane</keyword>
<evidence type="ECO:0000259" key="2">
    <source>
        <dbReference type="Pfam" id="PF13786"/>
    </source>
</evidence>
<sequence>MNCPTADKISQFVDQLLPKQEMTEIEAHVQSCTPCGKVVNAFQEEQRFIEETLQTPTLPENFTDLVLDQLEPYGKLNKQRKSVWKRVALAAAGVVLAVSIGATVNPAFAQFIGGLFSSDHVDKGLNIASEAGLTQRVDLQVEDQGLTFVVEEVIADTSRVTLSYKVLNEYGISQDTFLKWNNKITAFDQNGNEMRPLGSGWYRESGYGFVEFNLHDQGNTIEKLMIQFDLVELNGVKGTWQLQVPVDLSENRKLTKLVDIKDASAVHHAVQIELKKLQIAPSSFGLFFETSFTEEEKKKYERAMREFEDKYGKEKMGFLVGGNTSGISYHIKNAENEVIYSSSHFSRTTGMLQGMGENMDKFGHTNWTHSYIPKNEDQLTFVLDGVYKKELTDIALTIKPKDLTKHPVSLDYKGNHLKVKRVIKPMSGQEKSVTIYLDGRINSLNSDMGNWIAVDDKGNSYTANLTGSFISVSTGTNGRHDARLSLELEGLKEVPDELTLYLVSMTFYNPVEKPWQVPLLGEN</sequence>
<keyword evidence="1" id="KW-0812">Transmembrane</keyword>
<accession>A0ABW0TTD0</accession>
<evidence type="ECO:0000313" key="3">
    <source>
        <dbReference type="EMBL" id="MFC5602017.1"/>
    </source>
</evidence>